<dbReference type="PANTHER" id="PTHR43591">
    <property type="entry name" value="METHYLTRANSFERASE"/>
    <property type="match status" value="1"/>
</dbReference>
<dbReference type="STRING" id="1403190.A0A0F0I2J7"/>
<organism evidence="2 3">
    <name type="scientific">Aspergillus parasiticus (strain ATCC 56775 / NRRL 5862 / SRRC 143 / SU-1)</name>
    <dbReference type="NCBI Taxonomy" id="1403190"/>
    <lineage>
        <taxon>Eukaryota</taxon>
        <taxon>Fungi</taxon>
        <taxon>Dikarya</taxon>
        <taxon>Ascomycota</taxon>
        <taxon>Pezizomycotina</taxon>
        <taxon>Eurotiomycetes</taxon>
        <taxon>Eurotiomycetidae</taxon>
        <taxon>Eurotiales</taxon>
        <taxon>Aspergillaceae</taxon>
        <taxon>Aspergillus</taxon>
        <taxon>Aspergillus subgen. Circumdati</taxon>
    </lineage>
</organism>
<keyword evidence="2" id="KW-0808">Transferase</keyword>
<dbReference type="Pfam" id="PF13847">
    <property type="entry name" value="Methyltransf_31"/>
    <property type="match status" value="1"/>
</dbReference>
<dbReference type="InterPro" id="IPR029063">
    <property type="entry name" value="SAM-dependent_MTases_sf"/>
</dbReference>
<evidence type="ECO:0000259" key="1">
    <source>
        <dbReference type="Pfam" id="PF13847"/>
    </source>
</evidence>
<dbReference type="CDD" id="cd02440">
    <property type="entry name" value="AdoMet_MTases"/>
    <property type="match status" value="1"/>
</dbReference>
<proteinExistence type="predicted"/>
<evidence type="ECO:0000313" key="2">
    <source>
        <dbReference type="EMBL" id="KJK60872.1"/>
    </source>
</evidence>
<name>A0A0F0I2J7_ASPPU</name>
<comment type="caution">
    <text evidence="2">The sequence shown here is derived from an EMBL/GenBank/DDBJ whole genome shotgun (WGS) entry which is preliminary data.</text>
</comment>
<evidence type="ECO:0000313" key="3">
    <source>
        <dbReference type="Proteomes" id="UP000033540"/>
    </source>
</evidence>
<keyword evidence="2" id="KW-0489">Methyltransferase</keyword>
<dbReference type="OrthoDB" id="10017101at2759"/>
<dbReference type="PANTHER" id="PTHR43591:SF24">
    <property type="entry name" value="2-METHOXY-6-POLYPRENYL-1,4-BENZOQUINOL METHYLASE, MITOCHONDRIAL"/>
    <property type="match status" value="1"/>
</dbReference>
<dbReference type="Gene3D" id="3.40.50.150">
    <property type="entry name" value="Vaccinia Virus protein VP39"/>
    <property type="match status" value="1"/>
</dbReference>
<dbReference type="InterPro" id="IPR025714">
    <property type="entry name" value="Methyltranfer_dom"/>
</dbReference>
<feature type="domain" description="Methyltransferase" evidence="1">
    <location>
        <begin position="33"/>
        <end position="150"/>
    </location>
</feature>
<sequence length="265" mass="29276">MAVYTTDHSISVLQTHNWRTASNSTAYLLPHITSTSKILDIGCGPGSISVDFASRAPQGHVTGIEYVPDPLDQARELASSKGLTNIEFRVGDIHSLDFPDNTFDIVHVHQVLQHIADPVKALQEMRRVVKPGGIVAARESSVMTWYPENKGIEAWLDITTRMAKAKGGNPHPGRLIHVWAEQAGFEQSRIQKSTGSWCFSTPEERQYWGGSMGARARSSGFAKTALEEGFATKEKLESISDGWQEFVDAEQGWFGLLHGEIVCRK</sequence>
<dbReference type="EMBL" id="JZEE01000701">
    <property type="protein sequence ID" value="KJK60872.1"/>
    <property type="molecule type" value="Genomic_DNA"/>
</dbReference>
<dbReference type="SUPFAM" id="SSF53335">
    <property type="entry name" value="S-adenosyl-L-methionine-dependent methyltransferases"/>
    <property type="match status" value="1"/>
</dbReference>
<dbReference type="GO" id="GO:0032259">
    <property type="term" value="P:methylation"/>
    <property type="evidence" value="ECO:0007669"/>
    <property type="project" value="UniProtKB-KW"/>
</dbReference>
<protein>
    <submittedName>
        <fullName evidence="2">Methyltransferase domain protein</fullName>
    </submittedName>
</protein>
<gene>
    <name evidence="2" type="ORF">P875_00042819</name>
</gene>
<dbReference type="GO" id="GO:0008168">
    <property type="term" value="F:methyltransferase activity"/>
    <property type="evidence" value="ECO:0007669"/>
    <property type="project" value="UniProtKB-KW"/>
</dbReference>
<accession>A0A0F0I2J7</accession>
<dbReference type="AlphaFoldDB" id="A0A0F0I2J7"/>
<reference evidence="2 3" key="1">
    <citation type="submission" date="2015-02" db="EMBL/GenBank/DDBJ databases">
        <title>Draft genome sequence of Aspergillus parasiticus SU-1.</title>
        <authorList>
            <person name="Yu J."/>
            <person name="Fedorova N."/>
            <person name="Yin Y."/>
            <person name="Losada L."/>
            <person name="Zafar N."/>
            <person name="Taujale R."/>
            <person name="Ehrlich K.C."/>
            <person name="Bhatnagar D."/>
            <person name="Cleveland T.E."/>
            <person name="Bennett J.W."/>
            <person name="Nierman W.C."/>
        </authorList>
    </citation>
    <scope>NUCLEOTIDE SEQUENCE [LARGE SCALE GENOMIC DNA]</scope>
    <source>
        <strain evidence="3">ATCC 56775 / NRRL 5862 / SRRC 143 / SU-1</strain>
    </source>
</reference>
<dbReference type="Proteomes" id="UP000033540">
    <property type="component" value="Unassembled WGS sequence"/>
</dbReference>